<dbReference type="OrthoDB" id="3773419at2"/>
<dbReference type="STRING" id="1280946.HY29_04970"/>
<name>A0A062U5J5_9PROT</name>
<dbReference type="AlphaFoldDB" id="A0A062U5J5"/>
<keyword evidence="2" id="KW-1185">Reference proteome</keyword>
<comment type="caution">
    <text evidence="1">The sequence shown here is derived from an EMBL/GenBank/DDBJ whole genome shotgun (WGS) entry which is preliminary data.</text>
</comment>
<dbReference type="PATRIC" id="fig|1280946.3.peg.3086"/>
<dbReference type="eggNOG" id="ENOG5033UIR">
    <property type="taxonomic scope" value="Bacteria"/>
</dbReference>
<evidence type="ECO:0000313" key="1">
    <source>
        <dbReference type="EMBL" id="KCZ51889.1"/>
    </source>
</evidence>
<evidence type="ECO:0000313" key="2">
    <source>
        <dbReference type="Proteomes" id="UP000027037"/>
    </source>
</evidence>
<sequence length="297" mass="34933">MKRYLVYPFDFDTRAELLRTEIQDSWEEKIKAQWRTNRESLEASLRKELGDHNFDMKLKNFRDCGSAPFSIVSYHNPLYHQARYAFYHGYYYPALLAACALGERMLNHMILDLRDEFSGTEQYRKVARKNSFDNWDVAISTLEAWDIFQADCVTADFRALKRLRHRSVHFSPETYRTLREDALSALQHLASIIRVQFGFDGAARWMLPGTKGNRFIKKDSEADPFLVKYYLPQCPLVSPMFSINFQPQGIGFFDFKDTEDREVSDAEFARLYNERDPTLIAPSKVPPEDNIVWYLRQ</sequence>
<proteinExistence type="predicted"/>
<gene>
    <name evidence="1" type="ORF">HY29_04970</name>
</gene>
<protein>
    <submittedName>
        <fullName evidence="1">Uncharacterized protein</fullName>
    </submittedName>
</protein>
<organism evidence="1 2">
    <name type="scientific">Hyphomonas beringensis</name>
    <dbReference type="NCBI Taxonomy" id="1280946"/>
    <lineage>
        <taxon>Bacteria</taxon>
        <taxon>Pseudomonadati</taxon>
        <taxon>Pseudomonadota</taxon>
        <taxon>Alphaproteobacteria</taxon>
        <taxon>Hyphomonadales</taxon>
        <taxon>Hyphomonadaceae</taxon>
        <taxon>Hyphomonas</taxon>
    </lineage>
</organism>
<dbReference type="RefSeq" id="WP_051601614.1">
    <property type="nucleotide sequence ID" value="NZ_AWFF01000076.1"/>
</dbReference>
<reference evidence="1 2" key="1">
    <citation type="journal article" date="2014" name="Antonie Van Leeuwenhoek">
        <title>Hyphomonas beringensis sp. nov. and Hyphomonas chukchiensis sp. nov., isolated from surface seawater of the Bering Sea and Chukchi Sea.</title>
        <authorList>
            <person name="Li C."/>
            <person name="Lai Q."/>
            <person name="Li G."/>
            <person name="Dong C."/>
            <person name="Wang J."/>
            <person name="Liao Y."/>
            <person name="Shao Z."/>
        </authorList>
    </citation>
    <scope>NUCLEOTIDE SEQUENCE [LARGE SCALE GENOMIC DNA]</scope>
    <source>
        <strain evidence="1 2">25B14_1</strain>
    </source>
</reference>
<dbReference type="Proteomes" id="UP000027037">
    <property type="component" value="Unassembled WGS sequence"/>
</dbReference>
<accession>A0A062U5J5</accession>
<dbReference type="EMBL" id="AWFF01000076">
    <property type="protein sequence ID" value="KCZ51889.1"/>
    <property type="molecule type" value="Genomic_DNA"/>
</dbReference>